<reference evidence="2 3" key="1">
    <citation type="submission" date="2016-03" db="EMBL/GenBank/DDBJ databases">
        <title>Comparative genomics of the ectomycorrhizal sister species Rhizopogon vinicolor and Rhizopogon vesiculosus (Basidiomycota: Boletales) reveals a divergence of the mating type B locus.</title>
        <authorList>
            <person name="Mujic A.B."/>
            <person name="Kuo A."/>
            <person name="Tritt A."/>
            <person name="Lipzen A."/>
            <person name="Chen C."/>
            <person name="Johnson J."/>
            <person name="Sharma A."/>
            <person name="Barry K."/>
            <person name="Grigoriev I.V."/>
            <person name="Spatafora J.W."/>
        </authorList>
    </citation>
    <scope>NUCLEOTIDE SEQUENCE [LARGE SCALE GENOMIC DNA]</scope>
    <source>
        <strain evidence="2 3">AM-OR11-056</strain>
    </source>
</reference>
<organism evidence="2 3">
    <name type="scientific">Rhizopogon vesiculosus</name>
    <dbReference type="NCBI Taxonomy" id="180088"/>
    <lineage>
        <taxon>Eukaryota</taxon>
        <taxon>Fungi</taxon>
        <taxon>Dikarya</taxon>
        <taxon>Basidiomycota</taxon>
        <taxon>Agaricomycotina</taxon>
        <taxon>Agaricomycetes</taxon>
        <taxon>Agaricomycetidae</taxon>
        <taxon>Boletales</taxon>
        <taxon>Suillineae</taxon>
        <taxon>Rhizopogonaceae</taxon>
        <taxon>Rhizopogon</taxon>
    </lineage>
</organism>
<evidence type="ECO:0000313" key="2">
    <source>
        <dbReference type="EMBL" id="OJA10999.1"/>
    </source>
</evidence>
<dbReference type="Proteomes" id="UP000183567">
    <property type="component" value="Unassembled WGS sequence"/>
</dbReference>
<dbReference type="Pfam" id="PF06985">
    <property type="entry name" value="HET"/>
    <property type="match status" value="1"/>
</dbReference>
<dbReference type="PANTHER" id="PTHR24148">
    <property type="entry name" value="ANKYRIN REPEAT DOMAIN-CONTAINING PROTEIN 39 HOMOLOG-RELATED"/>
    <property type="match status" value="1"/>
</dbReference>
<dbReference type="PANTHER" id="PTHR24148:SF64">
    <property type="entry name" value="HETEROKARYON INCOMPATIBILITY DOMAIN-CONTAINING PROTEIN"/>
    <property type="match status" value="1"/>
</dbReference>
<dbReference type="AlphaFoldDB" id="A0A1J8PR62"/>
<accession>A0A1J8PR62</accession>
<evidence type="ECO:0000259" key="1">
    <source>
        <dbReference type="Pfam" id="PF06985"/>
    </source>
</evidence>
<dbReference type="STRING" id="180088.A0A1J8PR62"/>
<dbReference type="InterPro" id="IPR052895">
    <property type="entry name" value="HetReg/Transcr_Mod"/>
</dbReference>
<name>A0A1J8PR62_9AGAM</name>
<gene>
    <name evidence="2" type="ORF">AZE42_06334</name>
</gene>
<dbReference type="EMBL" id="LVVM01005289">
    <property type="protein sequence ID" value="OJA10999.1"/>
    <property type="molecule type" value="Genomic_DNA"/>
</dbReference>
<sequence length="581" mass="65008">MAAQPRTILQVPLSSLSQECELDITPYAMPQRYRLIDCDRFIQDEMLCIDEFTDFPPVQYAAMSYVWKGNPLEPSEVKNHHRFSVAGALDGDPISIHVLSQACLAAVKHEARYIWLDRLCIMQTNREDKNWQIRQMSAMYKRCNPCIILPGGVQKLVRIDEETAWIHRGWTLQELLMPEHTLVLLAWKLGAGSVMAGDAFGTVSEVTPNESAVMSAADVLNACVVGYIELTSPRSPSPLLIQSCVFGAASPNLYATSVAMSEELASDPDARNHAIWQSALMRTSSRPVDMVFSIMGLFGVILDPKIFEKEDRIGATVALAKEILRKGGSASWLGMSFRLPPCSALCTFPVFAETSVSGKALVRTRTGLREVAEFVDGEYPNELGLGTPLPGGAMDDDGYFTFSSRAVHLVPGTSELDHKHEDKNIDLSRRLITSMNGRVWEIVSEEHVRGSTSVGNTYGVILGWFQDYYPGASLAHNKHYIKGMVVEEHAPERFHIVTFFSLHLRDREWVKSWQEHRFSVGGPNPLTHKRYTGGETFDENAAHRLQEVDNAYGKDERHIAAARARWARSQVEAEDYLLKYT</sequence>
<protein>
    <recommendedName>
        <fullName evidence="1">Heterokaryon incompatibility domain-containing protein</fullName>
    </recommendedName>
</protein>
<dbReference type="OrthoDB" id="5303367at2759"/>
<feature type="domain" description="Heterokaryon incompatibility" evidence="1">
    <location>
        <begin position="60"/>
        <end position="150"/>
    </location>
</feature>
<proteinExistence type="predicted"/>
<evidence type="ECO:0000313" key="3">
    <source>
        <dbReference type="Proteomes" id="UP000183567"/>
    </source>
</evidence>
<keyword evidence="3" id="KW-1185">Reference proteome</keyword>
<comment type="caution">
    <text evidence="2">The sequence shown here is derived from an EMBL/GenBank/DDBJ whole genome shotgun (WGS) entry which is preliminary data.</text>
</comment>
<dbReference type="InterPro" id="IPR010730">
    <property type="entry name" value="HET"/>
</dbReference>